<dbReference type="InterPro" id="IPR031567">
    <property type="entry name" value="CRIM_dom"/>
</dbReference>
<accession>A0A066VBG7</accession>
<feature type="region of interest" description="Disordered" evidence="2">
    <location>
        <begin position="284"/>
        <end position="362"/>
    </location>
</feature>
<dbReference type="InterPro" id="IPR008828">
    <property type="entry name" value="Sin1/Avo1"/>
</dbReference>
<feature type="region of interest" description="Disordered" evidence="2">
    <location>
        <begin position="120"/>
        <end position="139"/>
    </location>
</feature>
<keyword evidence="6" id="KW-1185">Reference proteome</keyword>
<feature type="region of interest" description="Disordered" evidence="2">
    <location>
        <begin position="243"/>
        <end position="272"/>
    </location>
</feature>
<proteinExistence type="inferred from homology"/>
<dbReference type="GO" id="GO:0005737">
    <property type="term" value="C:cytoplasm"/>
    <property type="evidence" value="ECO:0007669"/>
    <property type="project" value="TreeGrafter"/>
</dbReference>
<feature type="compositionally biased region" description="Basic and acidic residues" evidence="2">
    <location>
        <begin position="59"/>
        <end position="71"/>
    </location>
</feature>
<evidence type="ECO:0000313" key="5">
    <source>
        <dbReference type="EMBL" id="KDN39097.1"/>
    </source>
</evidence>
<dbReference type="InParanoid" id="A0A066VBG7"/>
<dbReference type="GO" id="GO:0031932">
    <property type="term" value="C:TORC2 complex"/>
    <property type="evidence" value="ECO:0007669"/>
    <property type="project" value="InterPro"/>
</dbReference>
<feature type="compositionally biased region" description="Basic and acidic residues" evidence="2">
    <location>
        <begin position="252"/>
        <end position="266"/>
    </location>
</feature>
<comment type="similarity">
    <text evidence="1">Belongs to the SIN1 family.</text>
</comment>
<comment type="caution">
    <text evidence="5">The sequence shown here is derived from an EMBL/GenBank/DDBJ whole genome shotgun (WGS) entry which is preliminary data.</text>
</comment>
<evidence type="ECO:0000313" key="6">
    <source>
        <dbReference type="Proteomes" id="UP000027361"/>
    </source>
</evidence>
<feature type="region of interest" description="Disordered" evidence="2">
    <location>
        <begin position="548"/>
        <end position="625"/>
    </location>
</feature>
<feature type="compositionally biased region" description="Low complexity" evidence="2">
    <location>
        <begin position="338"/>
        <end position="362"/>
    </location>
</feature>
<gene>
    <name evidence="5" type="ORF">K437DRAFT_276122</name>
</gene>
<feature type="region of interest" description="Disordered" evidence="2">
    <location>
        <begin position="665"/>
        <end position="703"/>
    </location>
</feature>
<reference evidence="5 6" key="1">
    <citation type="submission" date="2014-05" db="EMBL/GenBank/DDBJ databases">
        <title>Draft genome sequence of a rare smut relative, Tilletiaria anomala UBC 951.</title>
        <authorList>
            <consortium name="DOE Joint Genome Institute"/>
            <person name="Toome M."/>
            <person name="Kuo A."/>
            <person name="Henrissat B."/>
            <person name="Lipzen A."/>
            <person name="Tritt A."/>
            <person name="Yoshinaga Y."/>
            <person name="Zane M."/>
            <person name="Barry K."/>
            <person name="Grigoriev I.V."/>
            <person name="Spatafora J.W."/>
            <person name="Aimea M.C."/>
        </authorList>
    </citation>
    <scope>NUCLEOTIDE SEQUENCE [LARGE SCALE GENOMIC DNA]</scope>
    <source>
        <strain evidence="5 6">UBC 951</strain>
    </source>
</reference>
<organism evidence="5 6">
    <name type="scientific">Tilletiaria anomala (strain ATCC 24038 / CBS 436.72 / UBC 951)</name>
    <dbReference type="NCBI Taxonomy" id="1037660"/>
    <lineage>
        <taxon>Eukaryota</taxon>
        <taxon>Fungi</taxon>
        <taxon>Dikarya</taxon>
        <taxon>Basidiomycota</taxon>
        <taxon>Ustilaginomycotina</taxon>
        <taxon>Exobasidiomycetes</taxon>
        <taxon>Georgefischeriales</taxon>
        <taxon>Tilletiariaceae</taxon>
        <taxon>Tilletiaria</taxon>
    </lineage>
</organism>
<name>A0A066VBG7_TILAU</name>
<feature type="domain" description="CRIM" evidence="3">
    <location>
        <begin position="735"/>
        <end position="898"/>
    </location>
</feature>
<evidence type="ECO:0000259" key="4">
    <source>
        <dbReference type="Pfam" id="PF16979"/>
    </source>
</evidence>
<dbReference type="Proteomes" id="UP000027361">
    <property type="component" value="Unassembled WGS sequence"/>
</dbReference>
<dbReference type="GeneID" id="25266693"/>
<feature type="domain" description="SIN1-type PH" evidence="4">
    <location>
        <begin position="1085"/>
        <end position="1186"/>
    </location>
</feature>
<dbReference type="GO" id="GO:0005546">
    <property type="term" value="F:phosphatidylinositol-4,5-bisphosphate binding"/>
    <property type="evidence" value="ECO:0007669"/>
    <property type="project" value="TreeGrafter"/>
</dbReference>
<dbReference type="InterPro" id="IPR031313">
    <property type="entry name" value="Sin1_PH_dom"/>
</dbReference>
<dbReference type="GO" id="GO:0005886">
    <property type="term" value="C:plasma membrane"/>
    <property type="evidence" value="ECO:0007669"/>
    <property type="project" value="TreeGrafter"/>
</dbReference>
<dbReference type="HOGENOM" id="CLU_007847_0_0_1"/>
<dbReference type="EMBL" id="JMSN01000109">
    <property type="protein sequence ID" value="KDN39097.1"/>
    <property type="molecule type" value="Genomic_DNA"/>
</dbReference>
<dbReference type="PANTHER" id="PTHR13335">
    <property type="entry name" value="TARGET OF RAPAMYCIN COMPLEX 2 SUBUNIT MAPKAP1"/>
    <property type="match status" value="1"/>
</dbReference>
<dbReference type="OrthoDB" id="241990at2759"/>
<evidence type="ECO:0000256" key="1">
    <source>
        <dbReference type="ARBA" id="ARBA00009407"/>
    </source>
</evidence>
<feature type="region of interest" description="Disordered" evidence="2">
    <location>
        <begin position="189"/>
        <end position="229"/>
    </location>
</feature>
<sequence>MSLIADPDYMLYSLRLAYLRRVDDACGPRIISFPDLARKEKAVGGFQDSTVTGEYGAAHGDDRSGPAREGRSPALSTGQVLLAPDSHVVIGELNDPEAWPEIDATHSPLISTPLADFASRHGEHNRGASGSGVLSKHKPGSLGYTQTIYGPGRSGALGMRVSGKRASMKITNLIRSKYGGRGSIEVIAEDSSFQERSESKDALSPREATPLASGLNQDEHPAAAAPEQTGWRGALQERLRKLATAATAEHPPSSDETARSLEREKPTPLAGATAPSAQTLMAPAHNAQNSPSRSGSSSGSGSSGPVGPPPARPARRVYEPSGQLRQVPSSEAGQFGLSSTTRDTGRPRSSSSSSNVSVSSSGAGSILVPLGSASSDFAPITSSSDGFSGIPNMPPSEQNSKDLAADSAMRTRSSSEGATMMPPIVAFNNLGFSSLEAVDRGAKSRGNDEPQGFIEEEGSVLNATEMKWQMGAHSGAKDSNVLAPNRSLETKIERSLLTPPQDFGSEKTPITEKRFFTPITEMDKPYFPSPLHSHEGHADISESPALHPVDLSAFTGDPSEDKMPTAMPSPRIQVSEIDPRGDGVLSSERVSDLGSPASLGEDASLPDVGQGELLPASQASSGNICPFRQRFEGDSEVTASDSALGLVLPPKFDTHAVRKNRLGALNTLSPSPAPAPKDAAGSEANVKGQDTVPTGVAPTIPGRMPKKVVDNDWFMSLRRDPTKAAFPHTQVKVVSALTAKLKKQDAAPENPFAPFYAGVAARSGGEPSIAVDVYLPFASTGTTTALSKPATSSVEAIDVKAKRMRMNVRKDATMEELIGFGLFCLVEQGWGPSLHEESVPETQKGFKLTTVGWVLRVVEDGEVDDDYPAIDRTLTVGRFGNDEFAIVEANETQIKHNQAAYNNIKRRISRTTGTSKMAMSGLAPLNADSLNALTPHSVPVNEDTSVLASSAQGRSLNAPMSTGVFLRVLVTPNSEVRYKTTLQVPSEMYLADVLEMICRKRHLSSPDEWALIVPDKDIIVPLDRTVESLQGTHDLALVRRSTLGMKGVAGALTGRSTNPNASIFNKRHSEPAQPRYKTMQDIASVYKSWTVTRKTPIFVSRHEQRSLTLDGDWIHIMPLDVRAFQTRAASFHVGSVTVCDISTKGPHIFKLIVRREVPRETKRYDFEADSPKQAGEIVGEIKALMRQHSEELKQRG</sequence>
<feature type="region of interest" description="Disordered" evidence="2">
    <location>
        <begin position="385"/>
        <end position="419"/>
    </location>
</feature>
<evidence type="ECO:0000259" key="3">
    <source>
        <dbReference type="Pfam" id="PF16978"/>
    </source>
</evidence>
<feature type="region of interest" description="Disordered" evidence="2">
    <location>
        <begin position="50"/>
        <end position="74"/>
    </location>
</feature>
<dbReference type="RefSeq" id="XP_013240929.1">
    <property type="nucleotide sequence ID" value="XM_013385475.1"/>
</dbReference>
<dbReference type="GO" id="GO:0038203">
    <property type="term" value="P:TORC2 signaling"/>
    <property type="evidence" value="ECO:0007669"/>
    <property type="project" value="TreeGrafter"/>
</dbReference>
<dbReference type="Pfam" id="PF16978">
    <property type="entry name" value="CRIM"/>
    <property type="match status" value="1"/>
</dbReference>
<evidence type="ECO:0008006" key="7">
    <source>
        <dbReference type="Google" id="ProtNLM"/>
    </source>
</evidence>
<dbReference type="InterPro" id="IPR011993">
    <property type="entry name" value="PH-like_dom_sf"/>
</dbReference>
<feature type="compositionally biased region" description="Polar residues" evidence="2">
    <location>
        <begin position="323"/>
        <end position="332"/>
    </location>
</feature>
<dbReference type="AlphaFoldDB" id="A0A066VBG7"/>
<evidence type="ECO:0000256" key="2">
    <source>
        <dbReference type="SAM" id="MobiDB-lite"/>
    </source>
</evidence>
<protein>
    <recommendedName>
        <fullName evidence="7">SIN1-domain-containing protein</fullName>
    </recommendedName>
</protein>
<feature type="compositionally biased region" description="Low complexity" evidence="2">
    <location>
        <begin position="290"/>
        <end position="305"/>
    </location>
</feature>
<feature type="compositionally biased region" description="Basic and acidic residues" evidence="2">
    <location>
        <begin position="193"/>
        <end position="204"/>
    </location>
</feature>
<dbReference type="PANTHER" id="PTHR13335:SF1">
    <property type="entry name" value="TARGET OF RAPAMYCIN COMPLEX 2 SUBUNIT MAPKAP1"/>
    <property type="match status" value="1"/>
</dbReference>
<dbReference type="Gene3D" id="2.30.29.30">
    <property type="entry name" value="Pleckstrin-homology domain (PH domain)/Phosphotyrosine-binding domain (PTB)"/>
    <property type="match status" value="1"/>
</dbReference>
<dbReference type="Pfam" id="PF16979">
    <property type="entry name" value="SIN1_PH"/>
    <property type="match status" value="1"/>
</dbReference>
<dbReference type="STRING" id="1037660.A0A066VBG7"/>